<accession>A0A0L8LE03</accession>
<evidence type="ECO:0000313" key="2">
    <source>
        <dbReference type="Proteomes" id="UP000037023"/>
    </source>
</evidence>
<comment type="caution">
    <text evidence="1">The sequence shown here is derived from an EMBL/GenBank/DDBJ whole genome shotgun (WGS) entry which is preliminary data.</text>
</comment>
<dbReference type="PATRIC" id="fig|1938.6.peg.543"/>
<reference evidence="1 2" key="1">
    <citation type="submission" date="2015-06" db="EMBL/GenBank/DDBJ databases">
        <authorList>
            <person name="Hoefler B.C."/>
            <person name="Straight P.D."/>
        </authorList>
    </citation>
    <scope>NUCLEOTIDE SEQUENCE [LARGE SCALE GENOMIC DNA]</scope>
    <source>
        <strain evidence="1 2">NRRL 3427</strain>
    </source>
</reference>
<gene>
    <name evidence="1" type="ORF">ADK34_02525</name>
</gene>
<evidence type="ECO:0000313" key="1">
    <source>
        <dbReference type="EMBL" id="KOG36251.1"/>
    </source>
</evidence>
<dbReference type="AlphaFoldDB" id="A0A0L8LE03"/>
<organism evidence="1 2">
    <name type="scientific">Streptomyces viridochromogenes</name>
    <dbReference type="NCBI Taxonomy" id="1938"/>
    <lineage>
        <taxon>Bacteria</taxon>
        <taxon>Bacillati</taxon>
        <taxon>Actinomycetota</taxon>
        <taxon>Actinomycetes</taxon>
        <taxon>Kitasatosporales</taxon>
        <taxon>Streptomycetaceae</taxon>
        <taxon>Streptomyces</taxon>
    </lineage>
</organism>
<proteinExistence type="predicted"/>
<dbReference type="Proteomes" id="UP000037023">
    <property type="component" value="Unassembled WGS sequence"/>
</dbReference>
<sequence>MGGLRAAQDARGRGMPWAVAVVWPGFRGYRSQVSRSAFVRVSLGRRAYADQPLARRQRPISAVMSEERWLLPQ</sequence>
<protein>
    <submittedName>
        <fullName evidence="1">Uncharacterized protein</fullName>
    </submittedName>
</protein>
<dbReference type="EMBL" id="LGUP01000011">
    <property type="protein sequence ID" value="KOG36251.1"/>
    <property type="molecule type" value="Genomic_DNA"/>
</dbReference>
<name>A0A0L8LE03_STRVR</name>